<evidence type="ECO:0000256" key="6">
    <source>
        <dbReference type="SAM" id="Phobius"/>
    </source>
</evidence>
<evidence type="ECO:0000313" key="7">
    <source>
        <dbReference type="EMBL" id="MBA0736082.1"/>
    </source>
</evidence>
<feature type="non-terminal residue" evidence="7">
    <location>
        <position position="285"/>
    </location>
</feature>
<sequence length="285" mass="32964">VVQHDIVWVWPNADPQYKDIITKKKTPYIPELDDPSFSRPMGNRDLPFGYFKKNKELRRVDREGGRPLHMKVKMLDINGFVEQEWGNSNFIAPCIFHAFADVEVDEENQRMDVSHWSKLVLDSDLYLLHVEERKIMEIGATNWQKACFLPTKSDATVIGFRRWFNKYAGGEIDWKGKYGGALPPSPPREQLMDGYWSHVVNCKSCNSAYKGLKALEVMLHVMSVILIGIIAVTKQKMMSMVAKTTMVSMAIICFAASKWLAHFIYKNFHYHGYNHAFRRKILCVI</sequence>
<dbReference type="AlphaFoldDB" id="A0A7J9BIS1"/>
<evidence type="ECO:0000256" key="4">
    <source>
        <dbReference type="ARBA" id="ARBA00023002"/>
    </source>
</evidence>
<proteinExistence type="predicted"/>
<feature type="transmembrane region" description="Helical" evidence="6">
    <location>
        <begin position="245"/>
        <end position="265"/>
    </location>
</feature>
<keyword evidence="3 6" id="KW-1133">Transmembrane helix</keyword>
<dbReference type="PANTHER" id="PTHR21266">
    <property type="entry name" value="IRON-SULFUR DOMAIN CONTAINING PROTEIN"/>
    <property type="match status" value="1"/>
</dbReference>
<dbReference type="OrthoDB" id="426882at2759"/>
<evidence type="ECO:0000256" key="1">
    <source>
        <dbReference type="ARBA" id="ARBA00004370"/>
    </source>
</evidence>
<evidence type="ECO:0000256" key="2">
    <source>
        <dbReference type="ARBA" id="ARBA00022692"/>
    </source>
</evidence>
<evidence type="ECO:0000256" key="3">
    <source>
        <dbReference type="ARBA" id="ARBA00022989"/>
    </source>
</evidence>
<name>A0A7J9BIS1_GOSGO</name>
<protein>
    <recommendedName>
        <fullName evidence="9">Pheophorbide a oxygenase domain-containing protein</fullName>
    </recommendedName>
</protein>
<feature type="transmembrane region" description="Helical" evidence="6">
    <location>
        <begin position="214"/>
        <end position="233"/>
    </location>
</feature>
<keyword evidence="2 6" id="KW-0812">Transmembrane</keyword>
<dbReference type="GO" id="GO:0016020">
    <property type="term" value="C:membrane"/>
    <property type="evidence" value="ECO:0007669"/>
    <property type="project" value="UniProtKB-SubCell"/>
</dbReference>
<evidence type="ECO:0000256" key="5">
    <source>
        <dbReference type="ARBA" id="ARBA00023136"/>
    </source>
</evidence>
<dbReference type="InterPro" id="IPR050584">
    <property type="entry name" value="Cholesterol_7-desaturase"/>
</dbReference>
<dbReference type="GO" id="GO:0005737">
    <property type="term" value="C:cytoplasm"/>
    <property type="evidence" value="ECO:0007669"/>
    <property type="project" value="TreeGrafter"/>
</dbReference>
<dbReference type="Proteomes" id="UP000593579">
    <property type="component" value="Unassembled WGS sequence"/>
</dbReference>
<comment type="caution">
    <text evidence="7">The sequence shown here is derived from an EMBL/GenBank/DDBJ whole genome shotgun (WGS) entry which is preliminary data.</text>
</comment>
<gene>
    <name evidence="7" type="ORF">Gogos_009669</name>
</gene>
<comment type="subcellular location">
    <subcellularLocation>
        <location evidence="1">Membrane</location>
    </subcellularLocation>
</comment>
<evidence type="ECO:0008006" key="9">
    <source>
        <dbReference type="Google" id="ProtNLM"/>
    </source>
</evidence>
<accession>A0A7J9BIS1</accession>
<reference evidence="7 8" key="1">
    <citation type="journal article" date="2019" name="Genome Biol. Evol.">
        <title>Insights into the evolution of the New World diploid cottons (Gossypium, subgenus Houzingenia) based on genome sequencing.</title>
        <authorList>
            <person name="Grover C.E."/>
            <person name="Arick M.A. 2nd"/>
            <person name="Thrash A."/>
            <person name="Conover J.L."/>
            <person name="Sanders W.S."/>
            <person name="Peterson D.G."/>
            <person name="Frelichowski J.E."/>
            <person name="Scheffler J.A."/>
            <person name="Scheffler B.E."/>
            <person name="Wendel J.F."/>
        </authorList>
    </citation>
    <scope>NUCLEOTIDE SEQUENCE [LARGE SCALE GENOMIC DNA]</scope>
    <source>
        <strain evidence="7">5</strain>
        <tissue evidence="7">Leaf</tissue>
    </source>
</reference>
<organism evidence="7 8">
    <name type="scientific">Gossypium gossypioides</name>
    <name type="common">Mexican cotton</name>
    <name type="synonym">Selera gossypioides</name>
    <dbReference type="NCBI Taxonomy" id="34282"/>
    <lineage>
        <taxon>Eukaryota</taxon>
        <taxon>Viridiplantae</taxon>
        <taxon>Streptophyta</taxon>
        <taxon>Embryophyta</taxon>
        <taxon>Tracheophyta</taxon>
        <taxon>Spermatophyta</taxon>
        <taxon>Magnoliopsida</taxon>
        <taxon>eudicotyledons</taxon>
        <taxon>Gunneridae</taxon>
        <taxon>Pentapetalae</taxon>
        <taxon>rosids</taxon>
        <taxon>malvids</taxon>
        <taxon>Malvales</taxon>
        <taxon>Malvaceae</taxon>
        <taxon>Malvoideae</taxon>
        <taxon>Gossypium</taxon>
    </lineage>
</organism>
<evidence type="ECO:0000313" key="8">
    <source>
        <dbReference type="Proteomes" id="UP000593579"/>
    </source>
</evidence>
<keyword evidence="4" id="KW-0560">Oxidoreductase</keyword>
<keyword evidence="8" id="KW-1185">Reference proteome</keyword>
<dbReference type="PANTHER" id="PTHR21266:SF32">
    <property type="entry name" value="CHOLESTEROL 7-DESATURASE NVD"/>
    <property type="match status" value="1"/>
</dbReference>
<dbReference type="GO" id="GO:0016491">
    <property type="term" value="F:oxidoreductase activity"/>
    <property type="evidence" value="ECO:0007669"/>
    <property type="project" value="UniProtKB-KW"/>
</dbReference>
<dbReference type="EMBL" id="JABEZY010000004">
    <property type="protein sequence ID" value="MBA0736082.1"/>
    <property type="molecule type" value="Genomic_DNA"/>
</dbReference>
<keyword evidence="5 6" id="KW-0472">Membrane</keyword>